<gene>
    <name evidence="8" type="ORF">BGP84_23970</name>
</gene>
<evidence type="ECO:0000256" key="1">
    <source>
        <dbReference type="ARBA" id="ARBA00004141"/>
    </source>
</evidence>
<comment type="similarity">
    <text evidence="2">Belongs to the GtrA family.</text>
</comment>
<feature type="transmembrane region" description="Helical" evidence="6">
    <location>
        <begin position="12"/>
        <end position="31"/>
    </location>
</feature>
<sequence length="126" mass="14184">MHRRMPSFFKYLIVGIFNTAIHVAVFAALQAAGNDQVFSNLVAFIVALSFSYIANAWFTFRVPVSLMRYCVFVAGMGSLSASLGHLADSRSWPPPLTVGLFCLISLPLGFVFSRWVFTEKRRWISR</sequence>
<dbReference type="RefSeq" id="WP_103449386.1">
    <property type="nucleotide sequence ID" value="NZ_MINH01000021.1"/>
</dbReference>
<dbReference type="InterPro" id="IPR051401">
    <property type="entry name" value="GtrA_CellWall_Glycosyl"/>
</dbReference>
<organism evidence="8 9">
    <name type="scientific">Pseudomonas putida</name>
    <name type="common">Arthrobacter siderocapsulatus</name>
    <dbReference type="NCBI Taxonomy" id="303"/>
    <lineage>
        <taxon>Bacteria</taxon>
        <taxon>Pseudomonadati</taxon>
        <taxon>Pseudomonadota</taxon>
        <taxon>Gammaproteobacteria</taxon>
        <taxon>Pseudomonadales</taxon>
        <taxon>Pseudomonadaceae</taxon>
        <taxon>Pseudomonas</taxon>
    </lineage>
</organism>
<reference evidence="8 9" key="2">
    <citation type="submission" date="2018-03" db="EMBL/GenBank/DDBJ databases">
        <title>Draft genome of Pseudomonas putida strain KH-21-114.</title>
        <authorList>
            <person name="Yoshizawa S."/>
            <person name="Khan N.H."/>
            <person name="Nishimura M."/>
            <person name="Chiura H.X."/>
            <person name="Ogura Y."/>
            <person name="Hayashi T."/>
            <person name="Kogure K."/>
        </authorList>
    </citation>
    <scope>NUCLEOTIDE SEQUENCE [LARGE SCALE GENOMIC DNA]</scope>
    <source>
        <strain evidence="8 9">KH-21-114</strain>
    </source>
</reference>
<evidence type="ECO:0000256" key="3">
    <source>
        <dbReference type="ARBA" id="ARBA00022692"/>
    </source>
</evidence>
<comment type="caution">
    <text evidence="8">The sequence shown here is derived from an EMBL/GenBank/DDBJ whole genome shotgun (WGS) entry which is preliminary data.</text>
</comment>
<evidence type="ECO:0000259" key="7">
    <source>
        <dbReference type="Pfam" id="PF04138"/>
    </source>
</evidence>
<dbReference type="GO" id="GO:0005886">
    <property type="term" value="C:plasma membrane"/>
    <property type="evidence" value="ECO:0007669"/>
    <property type="project" value="TreeGrafter"/>
</dbReference>
<dbReference type="AlphaFoldDB" id="A0A2S3WX91"/>
<feature type="transmembrane region" description="Helical" evidence="6">
    <location>
        <begin position="66"/>
        <end position="86"/>
    </location>
</feature>
<evidence type="ECO:0000256" key="5">
    <source>
        <dbReference type="ARBA" id="ARBA00023136"/>
    </source>
</evidence>
<evidence type="ECO:0000256" key="2">
    <source>
        <dbReference type="ARBA" id="ARBA00009399"/>
    </source>
</evidence>
<evidence type="ECO:0000313" key="9">
    <source>
        <dbReference type="Proteomes" id="UP000237230"/>
    </source>
</evidence>
<dbReference type="GO" id="GO:0000271">
    <property type="term" value="P:polysaccharide biosynthetic process"/>
    <property type="evidence" value="ECO:0007669"/>
    <property type="project" value="InterPro"/>
</dbReference>
<reference evidence="8 9" key="1">
    <citation type="submission" date="2016-08" db="EMBL/GenBank/DDBJ databases">
        <authorList>
            <person name="Seilhamer J.J."/>
        </authorList>
    </citation>
    <scope>NUCLEOTIDE SEQUENCE [LARGE SCALE GENOMIC DNA]</scope>
    <source>
        <strain evidence="8 9">KH-21-114</strain>
    </source>
</reference>
<dbReference type="PANTHER" id="PTHR38459">
    <property type="entry name" value="PROPHAGE BACTOPRENOL-LINKED GLUCOSE TRANSLOCASE HOMOLOG"/>
    <property type="match status" value="1"/>
</dbReference>
<dbReference type="Pfam" id="PF04138">
    <property type="entry name" value="GtrA_DPMS_TM"/>
    <property type="match status" value="1"/>
</dbReference>
<dbReference type="PANTHER" id="PTHR38459:SF1">
    <property type="entry name" value="PROPHAGE BACTOPRENOL-LINKED GLUCOSE TRANSLOCASE HOMOLOG"/>
    <property type="match status" value="1"/>
</dbReference>
<feature type="transmembrane region" description="Helical" evidence="6">
    <location>
        <begin position="98"/>
        <end position="117"/>
    </location>
</feature>
<dbReference type="OrthoDB" id="5616234at2"/>
<comment type="subcellular location">
    <subcellularLocation>
        <location evidence="1">Membrane</location>
        <topology evidence="1">Multi-pass membrane protein</topology>
    </subcellularLocation>
</comment>
<evidence type="ECO:0000313" key="8">
    <source>
        <dbReference type="EMBL" id="POG05921.1"/>
    </source>
</evidence>
<evidence type="ECO:0000256" key="6">
    <source>
        <dbReference type="SAM" id="Phobius"/>
    </source>
</evidence>
<feature type="domain" description="GtrA/DPMS transmembrane" evidence="7">
    <location>
        <begin position="10"/>
        <end position="116"/>
    </location>
</feature>
<protein>
    <recommendedName>
        <fullName evidence="7">GtrA/DPMS transmembrane domain-containing protein</fullName>
    </recommendedName>
</protein>
<keyword evidence="3 6" id="KW-0812">Transmembrane</keyword>
<evidence type="ECO:0000256" key="4">
    <source>
        <dbReference type="ARBA" id="ARBA00022989"/>
    </source>
</evidence>
<dbReference type="InterPro" id="IPR007267">
    <property type="entry name" value="GtrA_DPMS_TM"/>
</dbReference>
<accession>A0A2S3WX91</accession>
<keyword evidence="4 6" id="KW-1133">Transmembrane helix</keyword>
<feature type="transmembrane region" description="Helical" evidence="6">
    <location>
        <begin position="37"/>
        <end position="54"/>
    </location>
</feature>
<dbReference type="EMBL" id="MINH01000021">
    <property type="protein sequence ID" value="POG05921.1"/>
    <property type="molecule type" value="Genomic_DNA"/>
</dbReference>
<dbReference type="Proteomes" id="UP000237230">
    <property type="component" value="Unassembled WGS sequence"/>
</dbReference>
<keyword evidence="5 6" id="KW-0472">Membrane</keyword>
<proteinExistence type="inferred from homology"/>
<name>A0A2S3WX91_PSEPU</name>